<sequence length="288" mass="32852">MSSSQVTPSIEVTVRVKTQQVIVQEAPNEDALPLRRWQVQLCMLNANGLEVPLDIASSVTYTLHPSFETPVQKKVHAPFTIEEQGWGEFLMKITGKLLDSKVKFTITHDIVFSDPAYAVDYTVVIPTLYPLVKDKLALYFELPDPEAELAASTPKPNLPWDVILQEMDEDMVTELVQLILNDESVKNEVSRYNSDERVYISFGQFPIELIQKMVQYVERWKRGELTVGERQEEEDDDEEDIFGDNHAVFAKKKLKRGSKGKAKIHAKKTCKSKEQDKINGKIVEKVIE</sequence>
<reference evidence="4 5" key="1">
    <citation type="journal article" date="2011" name="Proc. Natl. Acad. Sci. U.S.A.">
        <title>Evolutionary erosion of yeast sex chromosomes by mating-type switching accidents.</title>
        <authorList>
            <person name="Gordon J.L."/>
            <person name="Armisen D."/>
            <person name="Proux-Wera E."/>
            <person name="Oheigeartaigh S.S."/>
            <person name="Byrne K.P."/>
            <person name="Wolfe K.H."/>
        </authorList>
    </citation>
    <scope>NUCLEOTIDE SEQUENCE [LARGE SCALE GENOMIC DNA]</scope>
    <source>
        <strain evidence="5">ATCC MYA-139 / BCRC 22969 / CBS 8797 / CCRC 22969 / KCTC 17520 / NBRC 10181 / NCYC 3082</strain>
    </source>
</reference>
<keyword evidence="1 2" id="KW-0539">Nucleus</keyword>
<reference evidence="5" key="2">
    <citation type="submission" date="2012-08" db="EMBL/GenBank/DDBJ databases">
        <title>Genome sequence of Kazachstania naganishii.</title>
        <authorList>
            <person name="Gordon J.L."/>
            <person name="Armisen D."/>
            <person name="Proux-Wera E."/>
            <person name="OhEigeartaigh S.S."/>
            <person name="Byrne K.P."/>
            <person name="Wolfe K.H."/>
        </authorList>
    </citation>
    <scope>NUCLEOTIDE SEQUENCE [LARGE SCALE GENOMIC DNA]</scope>
    <source>
        <strain evidence="5">ATCC MYA-139 / BCRC 22969 / CBS 8797 / CCRC 22969 / KCTC 17520 / NBRC 10181 / NCYC 3082</strain>
    </source>
</reference>
<dbReference type="KEGG" id="kng:KNAG_0A03210"/>
<dbReference type="OMA" id="DAYIVEY"/>
<name>J7REN8_HUIN7</name>
<dbReference type="Proteomes" id="UP000006310">
    <property type="component" value="Chromosome 1"/>
</dbReference>
<dbReference type="GeneID" id="34523643"/>
<protein>
    <recommendedName>
        <fullName evidence="3">YEATS domain-containing protein</fullName>
    </recommendedName>
</protein>
<dbReference type="eggNOG" id="KOG3149">
    <property type="taxonomic scope" value="Eukaryota"/>
</dbReference>
<dbReference type="GO" id="GO:0031509">
    <property type="term" value="P:subtelomeric heterochromatin formation"/>
    <property type="evidence" value="ECO:0007669"/>
    <property type="project" value="EnsemblFungi"/>
</dbReference>
<accession>J7REN8</accession>
<proteinExistence type="predicted"/>
<dbReference type="PROSITE" id="PS51037">
    <property type="entry name" value="YEATS"/>
    <property type="match status" value="1"/>
</dbReference>
<dbReference type="STRING" id="1071383.J7REN8"/>
<dbReference type="GO" id="GO:0000781">
    <property type="term" value="C:chromosome, telomeric region"/>
    <property type="evidence" value="ECO:0007669"/>
    <property type="project" value="GOC"/>
</dbReference>
<dbReference type="Gene3D" id="2.60.40.1970">
    <property type="entry name" value="YEATS domain"/>
    <property type="match status" value="1"/>
</dbReference>
<comment type="subcellular location">
    <subcellularLocation>
        <location evidence="2">Nucleus</location>
    </subcellularLocation>
</comment>
<dbReference type="AlphaFoldDB" id="J7REN8"/>
<evidence type="ECO:0000313" key="5">
    <source>
        <dbReference type="Proteomes" id="UP000006310"/>
    </source>
</evidence>
<dbReference type="Pfam" id="PF03366">
    <property type="entry name" value="YEATS"/>
    <property type="match status" value="1"/>
</dbReference>
<dbReference type="CDD" id="cd16905">
    <property type="entry name" value="YEATS_Taf14_like"/>
    <property type="match status" value="1"/>
</dbReference>
<evidence type="ECO:0000256" key="1">
    <source>
        <dbReference type="ARBA" id="ARBA00023242"/>
    </source>
</evidence>
<organism evidence="4 5">
    <name type="scientific">Huiozyma naganishii (strain ATCC MYA-139 / BCRC 22969 / CBS 8797 / KCTC 17520 / NBRC 10181 / NCYC 3082 / Yp74L-3)</name>
    <name type="common">Yeast</name>
    <name type="synonym">Kazachstania naganishii</name>
    <dbReference type="NCBI Taxonomy" id="1071383"/>
    <lineage>
        <taxon>Eukaryota</taxon>
        <taxon>Fungi</taxon>
        <taxon>Dikarya</taxon>
        <taxon>Ascomycota</taxon>
        <taxon>Saccharomycotina</taxon>
        <taxon>Saccharomycetes</taxon>
        <taxon>Saccharomycetales</taxon>
        <taxon>Saccharomycetaceae</taxon>
        <taxon>Huiozyma</taxon>
    </lineage>
</organism>
<dbReference type="GO" id="GO:0033255">
    <property type="term" value="C:SAS acetyltransferase complex"/>
    <property type="evidence" value="ECO:0007669"/>
    <property type="project" value="EnsemblFungi"/>
</dbReference>
<evidence type="ECO:0000256" key="2">
    <source>
        <dbReference type="PROSITE-ProRule" id="PRU00376"/>
    </source>
</evidence>
<dbReference type="HOGENOM" id="CLU_078004_0_0_1"/>
<dbReference type="GO" id="GO:0004402">
    <property type="term" value="F:histone acetyltransferase activity"/>
    <property type="evidence" value="ECO:0007669"/>
    <property type="project" value="EnsemblFungi"/>
</dbReference>
<dbReference type="OrthoDB" id="1741717at2759"/>
<keyword evidence="5" id="KW-1185">Reference proteome</keyword>
<dbReference type="InterPro" id="IPR055129">
    <property type="entry name" value="YEATS_dom"/>
</dbReference>
<dbReference type="GO" id="GO:0000785">
    <property type="term" value="C:chromatin"/>
    <property type="evidence" value="ECO:0007669"/>
    <property type="project" value="EnsemblFungi"/>
</dbReference>
<dbReference type="EMBL" id="HE978314">
    <property type="protein sequence ID" value="CCK68008.1"/>
    <property type="molecule type" value="Genomic_DNA"/>
</dbReference>
<dbReference type="InterPro" id="IPR038704">
    <property type="entry name" value="YEAST_sf"/>
</dbReference>
<dbReference type="GO" id="GO:0005634">
    <property type="term" value="C:nucleus"/>
    <property type="evidence" value="ECO:0007669"/>
    <property type="project" value="UniProtKB-SubCell"/>
</dbReference>
<gene>
    <name evidence="4" type="primary">KNAG0A03210</name>
    <name evidence="4" type="ordered locus">KNAG_0A03210</name>
</gene>
<feature type="domain" description="YEATS" evidence="3">
    <location>
        <begin position="6"/>
        <end position="139"/>
    </location>
</feature>
<evidence type="ECO:0000259" key="3">
    <source>
        <dbReference type="PROSITE" id="PS51037"/>
    </source>
</evidence>
<dbReference type="RefSeq" id="XP_022462254.1">
    <property type="nucleotide sequence ID" value="XM_022607530.1"/>
</dbReference>
<evidence type="ECO:0000313" key="4">
    <source>
        <dbReference type="EMBL" id="CCK68008.1"/>
    </source>
</evidence>